<dbReference type="EMBL" id="MNPL01012552">
    <property type="protein sequence ID" value="OQR72079.1"/>
    <property type="molecule type" value="Genomic_DNA"/>
</dbReference>
<gene>
    <name evidence="13" type="ORF">BIW11_10597</name>
</gene>
<evidence type="ECO:0000256" key="5">
    <source>
        <dbReference type="ARBA" id="ARBA00022833"/>
    </source>
</evidence>
<dbReference type="InterPro" id="IPR036236">
    <property type="entry name" value="Znf_C2H2_sf"/>
</dbReference>
<evidence type="ECO:0000256" key="8">
    <source>
        <dbReference type="ARBA" id="ARBA00023242"/>
    </source>
</evidence>
<dbReference type="GO" id="GO:0000981">
    <property type="term" value="F:DNA-binding transcription factor activity, RNA polymerase II-specific"/>
    <property type="evidence" value="ECO:0007669"/>
    <property type="project" value="TreeGrafter"/>
</dbReference>
<dbReference type="OrthoDB" id="6435234at2759"/>
<dbReference type="InterPro" id="IPR051565">
    <property type="entry name" value="Sal_C2H2-zinc-finger"/>
</dbReference>
<dbReference type="FunFam" id="3.30.160.60:FF:002343">
    <property type="entry name" value="Zinc finger protein 33A"/>
    <property type="match status" value="1"/>
</dbReference>
<evidence type="ECO:0000256" key="2">
    <source>
        <dbReference type="ARBA" id="ARBA00022723"/>
    </source>
</evidence>
<evidence type="ECO:0000256" key="10">
    <source>
        <dbReference type="PROSITE-ProRule" id="PRU00042"/>
    </source>
</evidence>
<reference evidence="13 14" key="1">
    <citation type="journal article" date="2017" name="Gigascience">
        <title>Draft genome of the honey bee ectoparasitic mite, Tropilaelaps mercedesae, is shaped by the parasitic life history.</title>
        <authorList>
            <person name="Dong X."/>
            <person name="Armstrong S.D."/>
            <person name="Xia D."/>
            <person name="Makepeace B.L."/>
            <person name="Darby A.C."/>
            <person name="Kadowaki T."/>
        </authorList>
    </citation>
    <scope>NUCLEOTIDE SEQUENCE [LARGE SCALE GENOMIC DNA]</scope>
    <source>
        <strain evidence="13">Wuxi-XJTLU</strain>
    </source>
</reference>
<keyword evidence="3" id="KW-0677">Repeat</keyword>
<feature type="compositionally biased region" description="Low complexity" evidence="11">
    <location>
        <begin position="245"/>
        <end position="275"/>
    </location>
</feature>
<accession>A0A1V9XF15</accession>
<dbReference type="Gene3D" id="3.30.160.60">
    <property type="entry name" value="Classic Zinc Finger"/>
    <property type="match status" value="2"/>
</dbReference>
<dbReference type="SMART" id="SM00355">
    <property type="entry name" value="ZnF_C2H2"/>
    <property type="match status" value="2"/>
</dbReference>
<feature type="domain" description="C2H2-type" evidence="12">
    <location>
        <begin position="135"/>
        <end position="163"/>
    </location>
</feature>
<keyword evidence="14" id="KW-1185">Reference proteome</keyword>
<evidence type="ECO:0000313" key="13">
    <source>
        <dbReference type="EMBL" id="OQR72079.1"/>
    </source>
</evidence>
<feature type="compositionally biased region" description="Pro residues" evidence="11">
    <location>
        <begin position="234"/>
        <end position="244"/>
    </location>
</feature>
<dbReference type="SUPFAM" id="SSF57667">
    <property type="entry name" value="beta-beta-alpha zinc fingers"/>
    <property type="match status" value="1"/>
</dbReference>
<dbReference type="Pfam" id="PF00096">
    <property type="entry name" value="zf-C2H2"/>
    <property type="match status" value="1"/>
</dbReference>
<comment type="caution">
    <text evidence="13">The sequence shown here is derived from an EMBL/GenBank/DDBJ whole genome shotgun (WGS) entry which is preliminary data.</text>
</comment>
<dbReference type="STRING" id="418985.A0A1V9XF15"/>
<evidence type="ECO:0000256" key="7">
    <source>
        <dbReference type="ARBA" id="ARBA00023163"/>
    </source>
</evidence>
<keyword evidence="6" id="KW-0805">Transcription regulation</keyword>
<evidence type="ECO:0000256" key="4">
    <source>
        <dbReference type="ARBA" id="ARBA00022771"/>
    </source>
</evidence>
<dbReference type="GO" id="GO:0005634">
    <property type="term" value="C:nucleus"/>
    <property type="evidence" value="ECO:0007669"/>
    <property type="project" value="UniProtKB-SubCell"/>
</dbReference>
<organism evidence="13 14">
    <name type="scientific">Tropilaelaps mercedesae</name>
    <dbReference type="NCBI Taxonomy" id="418985"/>
    <lineage>
        <taxon>Eukaryota</taxon>
        <taxon>Metazoa</taxon>
        <taxon>Ecdysozoa</taxon>
        <taxon>Arthropoda</taxon>
        <taxon>Chelicerata</taxon>
        <taxon>Arachnida</taxon>
        <taxon>Acari</taxon>
        <taxon>Parasitiformes</taxon>
        <taxon>Mesostigmata</taxon>
        <taxon>Gamasina</taxon>
        <taxon>Dermanyssoidea</taxon>
        <taxon>Laelapidae</taxon>
        <taxon>Tropilaelaps</taxon>
    </lineage>
</organism>
<protein>
    <recommendedName>
        <fullName evidence="12">C2H2-type domain-containing protein</fullName>
    </recommendedName>
</protein>
<evidence type="ECO:0000256" key="6">
    <source>
        <dbReference type="ARBA" id="ARBA00023015"/>
    </source>
</evidence>
<evidence type="ECO:0000259" key="12">
    <source>
        <dbReference type="PROSITE" id="PS50157"/>
    </source>
</evidence>
<name>A0A1V9XF15_9ACAR</name>
<keyword evidence="5" id="KW-0862">Zinc</keyword>
<dbReference type="InterPro" id="IPR013087">
    <property type="entry name" value="Znf_C2H2_type"/>
</dbReference>
<evidence type="ECO:0000313" key="14">
    <source>
        <dbReference type="Proteomes" id="UP000192247"/>
    </source>
</evidence>
<dbReference type="PANTHER" id="PTHR23233">
    <property type="entry name" value="SAL-LIKE PROTEIN"/>
    <property type="match status" value="1"/>
</dbReference>
<keyword evidence="2" id="KW-0479">Metal-binding</keyword>
<evidence type="ECO:0000256" key="3">
    <source>
        <dbReference type="ARBA" id="ARBA00022737"/>
    </source>
</evidence>
<dbReference type="GO" id="GO:0000978">
    <property type="term" value="F:RNA polymerase II cis-regulatory region sequence-specific DNA binding"/>
    <property type="evidence" value="ECO:0007669"/>
    <property type="project" value="TreeGrafter"/>
</dbReference>
<comment type="subcellular location">
    <subcellularLocation>
        <location evidence="1">Nucleus</location>
    </subcellularLocation>
</comment>
<feature type="compositionally biased region" description="Low complexity" evidence="11">
    <location>
        <begin position="283"/>
        <end position="298"/>
    </location>
</feature>
<keyword evidence="4 10" id="KW-0863">Zinc-finger</keyword>
<feature type="non-terminal residue" evidence="13">
    <location>
        <position position="1"/>
    </location>
</feature>
<dbReference type="Proteomes" id="UP000192247">
    <property type="component" value="Unassembled WGS sequence"/>
</dbReference>
<evidence type="ECO:0000256" key="9">
    <source>
        <dbReference type="ARBA" id="ARBA00038474"/>
    </source>
</evidence>
<keyword evidence="7" id="KW-0804">Transcription</keyword>
<dbReference type="InParanoid" id="A0A1V9XF15"/>
<feature type="region of interest" description="Disordered" evidence="11">
    <location>
        <begin position="232"/>
        <end position="298"/>
    </location>
</feature>
<sequence length="298" mass="29577">GVGGSITEGYVLCRLLGTAGAPAALVRSVSNALLTSSPLRTLVPLIYAALAAAQANANGSLTVSQGTLPVGAITSAPLGGVVATPHRKRNKSVAAQNAMNADTKPRYQCAVCLYVAPGRSHLVNHQRVHTGEKPFKCEYCGKRFAQKGNMKMHMVSWHLKKQAAAVAAASSPGLPTSMAGMGSLATIGGVSLVPAVSATLAALPLPSSILSSTTTAASAGSDTGAATFSLLPSFPAPLGPPPSTTPLSMSATSTPLSTSSSVSSGARSASSPHSLAGGASIAPVSSVPSPQPTSALSE</sequence>
<comment type="similarity">
    <text evidence="9">Belongs to the sal C2H2-type zinc-finger protein family.</text>
</comment>
<dbReference type="AlphaFoldDB" id="A0A1V9XF15"/>
<dbReference type="PROSITE" id="PS50157">
    <property type="entry name" value="ZINC_FINGER_C2H2_2"/>
    <property type="match status" value="2"/>
</dbReference>
<proteinExistence type="inferred from homology"/>
<dbReference type="PANTHER" id="PTHR23233:SF46">
    <property type="entry name" value="SAL-LIKE PROTEIN 3"/>
    <property type="match status" value="1"/>
</dbReference>
<evidence type="ECO:0000256" key="1">
    <source>
        <dbReference type="ARBA" id="ARBA00004123"/>
    </source>
</evidence>
<dbReference type="GO" id="GO:0008270">
    <property type="term" value="F:zinc ion binding"/>
    <property type="evidence" value="ECO:0007669"/>
    <property type="project" value="UniProtKB-KW"/>
</dbReference>
<dbReference type="PROSITE" id="PS00028">
    <property type="entry name" value="ZINC_FINGER_C2H2_1"/>
    <property type="match status" value="1"/>
</dbReference>
<evidence type="ECO:0000256" key="11">
    <source>
        <dbReference type="SAM" id="MobiDB-lite"/>
    </source>
</evidence>
<keyword evidence="8" id="KW-0539">Nucleus</keyword>
<feature type="domain" description="C2H2-type" evidence="12">
    <location>
        <begin position="107"/>
        <end position="134"/>
    </location>
</feature>